<feature type="transmembrane region" description="Helical" evidence="1">
    <location>
        <begin position="191"/>
        <end position="210"/>
    </location>
</feature>
<organism evidence="2 3">
    <name type="scientific">Aquabacter spiritensis</name>
    <dbReference type="NCBI Taxonomy" id="933073"/>
    <lineage>
        <taxon>Bacteria</taxon>
        <taxon>Pseudomonadati</taxon>
        <taxon>Pseudomonadota</taxon>
        <taxon>Alphaproteobacteria</taxon>
        <taxon>Hyphomicrobiales</taxon>
        <taxon>Xanthobacteraceae</taxon>
        <taxon>Aquabacter</taxon>
    </lineage>
</organism>
<keyword evidence="3" id="KW-1185">Reference proteome</keyword>
<evidence type="ECO:0000313" key="2">
    <source>
        <dbReference type="EMBL" id="TCT03602.1"/>
    </source>
</evidence>
<feature type="transmembrane region" description="Helical" evidence="1">
    <location>
        <begin position="72"/>
        <end position="90"/>
    </location>
</feature>
<keyword evidence="1" id="KW-1133">Transmembrane helix</keyword>
<protein>
    <recommendedName>
        <fullName evidence="4">AbrB family transcriptional regulator</fullName>
    </recommendedName>
</protein>
<dbReference type="PANTHER" id="PTHR38457">
    <property type="entry name" value="REGULATOR ABRB-RELATED"/>
    <property type="match status" value="1"/>
</dbReference>
<feature type="transmembrane region" description="Helical" evidence="1">
    <location>
        <begin position="331"/>
        <end position="351"/>
    </location>
</feature>
<feature type="transmembrane region" description="Helical" evidence="1">
    <location>
        <begin position="45"/>
        <end position="65"/>
    </location>
</feature>
<dbReference type="Pfam" id="PF05145">
    <property type="entry name" value="AbrB"/>
    <property type="match status" value="1"/>
</dbReference>
<keyword evidence="1" id="KW-0472">Membrane</keyword>
<dbReference type="Proteomes" id="UP000294664">
    <property type="component" value="Unassembled WGS sequence"/>
</dbReference>
<feature type="transmembrane region" description="Helical" evidence="1">
    <location>
        <begin position="161"/>
        <end position="179"/>
    </location>
</feature>
<evidence type="ECO:0008006" key="4">
    <source>
        <dbReference type="Google" id="ProtNLM"/>
    </source>
</evidence>
<evidence type="ECO:0000256" key="1">
    <source>
        <dbReference type="SAM" id="Phobius"/>
    </source>
</evidence>
<feature type="transmembrane region" description="Helical" evidence="1">
    <location>
        <begin position="96"/>
        <end position="118"/>
    </location>
</feature>
<keyword evidence="1" id="KW-0812">Transmembrane</keyword>
<comment type="caution">
    <text evidence="2">The sequence shown here is derived from an EMBL/GenBank/DDBJ whole genome shotgun (WGS) entry which is preliminary data.</text>
</comment>
<proteinExistence type="predicted"/>
<feature type="transmembrane region" description="Helical" evidence="1">
    <location>
        <begin position="21"/>
        <end position="39"/>
    </location>
</feature>
<dbReference type="PIRSF" id="PIRSF038991">
    <property type="entry name" value="Protein_AbrB"/>
    <property type="match status" value="1"/>
</dbReference>
<feature type="transmembrane region" description="Helical" evidence="1">
    <location>
        <begin position="277"/>
        <end position="298"/>
    </location>
</feature>
<feature type="transmembrane region" description="Helical" evidence="1">
    <location>
        <begin position="246"/>
        <end position="265"/>
    </location>
</feature>
<reference evidence="2 3" key="1">
    <citation type="submission" date="2019-03" db="EMBL/GenBank/DDBJ databases">
        <title>Genomic Encyclopedia of Type Strains, Phase IV (KMG-IV): sequencing the most valuable type-strain genomes for metagenomic binning, comparative biology and taxonomic classification.</title>
        <authorList>
            <person name="Goeker M."/>
        </authorList>
    </citation>
    <scope>NUCLEOTIDE SEQUENCE [LARGE SCALE GENOMIC DNA]</scope>
    <source>
        <strain evidence="2 3">DSM 9035</strain>
    </source>
</reference>
<dbReference type="InterPro" id="IPR007820">
    <property type="entry name" value="AbrB_fam"/>
</dbReference>
<dbReference type="EMBL" id="SMAI01000009">
    <property type="protein sequence ID" value="TCT03602.1"/>
    <property type="molecule type" value="Genomic_DNA"/>
</dbReference>
<feature type="transmembrane region" description="Helical" evidence="1">
    <location>
        <begin position="216"/>
        <end position="234"/>
    </location>
</feature>
<name>A0A4R3LSU7_9HYPH</name>
<dbReference type="GO" id="GO:0010468">
    <property type="term" value="P:regulation of gene expression"/>
    <property type="evidence" value="ECO:0007669"/>
    <property type="project" value="InterPro"/>
</dbReference>
<accession>A0A4R3LSU7</accession>
<evidence type="ECO:0000313" key="3">
    <source>
        <dbReference type="Proteomes" id="UP000294664"/>
    </source>
</evidence>
<dbReference type="GO" id="GO:0016020">
    <property type="term" value="C:membrane"/>
    <property type="evidence" value="ECO:0007669"/>
    <property type="project" value="InterPro"/>
</dbReference>
<dbReference type="NCBIfam" id="TIGR03082">
    <property type="entry name" value="Gneg_AbrB_dup"/>
    <property type="match status" value="2"/>
</dbReference>
<dbReference type="PANTHER" id="PTHR38457:SF1">
    <property type="entry name" value="REGULATOR ABRB-RELATED"/>
    <property type="match status" value="1"/>
</dbReference>
<sequence length="356" mass="36845">MRISIVTHAIVRFNALPRIPRMLAAAICVVAGSLLAYAAGIPLPWLLGALAVSGGLSMSGVDLGISDNVRKIGQVVAGFSVGLFFTPAVGARALELGWIMVLTGCASILVSVVLSVFLAKAGACDRRSAFFAMMPGGLAEMAGFAHQFGANITLVSLSQSLRVITIVLTLPPILALTIGSGARDLPHHASLSLGPMLAGLAVAACIGAGLNRLRVFNPWLLGGLIVGIALGLALEEHLYAPPYARAFAQVAIGAALGARFQWSILRALGFRFLPATIISTMLLMAANGLSALAIISYLDFPTGVLATAPGGIAEMSLTAEALHLAPPLVTAWQLVRIILVALLTGPIFKIYNGLTK</sequence>
<dbReference type="AlphaFoldDB" id="A0A4R3LSU7"/>
<dbReference type="InterPro" id="IPR017516">
    <property type="entry name" value="AbrB_dup"/>
</dbReference>
<gene>
    <name evidence="2" type="ORF">EDC64_109152</name>
</gene>